<organism evidence="2 3">
    <name type="scientific">Nitrogeniibacter mangrovi</name>
    <dbReference type="NCBI Taxonomy" id="2016596"/>
    <lineage>
        <taxon>Bacteria</taxon>
        <taxon>Pseudomonadati</taxon>
        <taxon>Pseudomonadota</taxon>
        <taxon>Betaproteobacteria</taxon>
        <taxon>Rhodocyclales</taxon>
        <taxon>Zoogloeaceae</taxon>
        <taxon>Nitrogeniibacter</taxon>
    </lineage>
</organism>
<dbReference type="InterPro" id="IPR027463">
    <property type="entry name" value="AcrB_DN_DC_subdom"/>
</dbReference>
<dbReference type="Gene3D" id="3.30.70.1430">
    <property type="entry name" value="Multidrug efflux transporter AcrB pore domain"/>
    <property type="match status" value="2"/>
</dbReference>
<dbReference type="Pfam" id="PF00873">
    <property type="entry name" value="ACR_tran"/>
    <property type="match status" value="1"/>
</dbReference>
<dbReference type="Gene3D" id="3.30.70.1320">
    <property type="entry name" value="Multidrug efflux transporter AcrB pore domain like"/>
    <property type="match status" value="1"/>
</dbReference>
<dbReference type="SUPFAM" id="SSF82693">
    <property type="entry name" value="Multidrug efflux transporter AcrB pore domain, PN1, PN2, PC1 and PC2 subdomains"/>
    <property type="match status" value="2"/>
</dbReference>
<dbReference type="AlphaFoldDB" id="A0A6C1B019"/>
<feature type="transmembrane region" description="Helical" evidence="1">
    <location>
        <begin position="363"/>
        <end position="383"/>
    </location>
</feature>
<keyword evidence="1" id="KW-0812">Transmembrane</keyword>
<feature type="transmembrane region" description="Helical" evidence="1">
    <location>
        <begin position="941"/>
        <end position="962"/>
    </location>
</feature>
<evidence type="ECO:0000256" key="1">
    <source>
        <dbReference type="SAM" id="Phobius"/>
    </source>
</evidence>
<evidence type="ECO:0000313" key="2">
    <source>
        <dbReference type="EMBL" id="QID16961.1"/>
    </source>
</evidence>
<proteinExistence type="predicted"/>
<feature type="transmembrane region" description="Helical" evidence="1">
    <location>
        <begin position="990"/>
        <end position="1009"/>
    </location>
</feature>
<feature type="transmembrane region" description="Helical" evidence="1">
    <location>
        <begin position="1015"/>
        <end position="1039"/>
    </location>
</feature>
<keyword evidence="3" id="KW-1185">Reference proteome</keyword>
<accession>A0A6C1B019</accession>
<dbReference type="GO" id="GO:0042910">
    <property type="term" value="F:xenobiotic transmembrane transporter activity"/>
    <property type="evidence" value="ECO:0007669"/>
    <property type="project" value="TreeGrafter"/>
</dbReference>
<dbReference type="SUPFAM" id="SSF82866">
    <property type="entry name" value="Multidrug efflux transporter AcrB transmembrane domain"/>
    <property type="match status" value="2"/>
</dbReference>
<dbReference type="EMBL" id="CP048836">
    <property type="protein sequence ID" value="QID16961.1"/>
    <property type="molecule type" value="Genomic_DNA"/>
</dbReference>
<feature type="transmembrane region" description="Helical" evidence="1">
    <location>
        <begin position="337"/>
        <end position="356"/>
    </location>
</feature>
<dbReference type="RefSeq" id="WP_173764127.1">
    <property type="nucleotide sequence ID" value="NZ_CP048836.1"/>
</dbReference>
<dbReference type="SUPFAM" id="SSF82714">
    <property type="entry name" value="Multidrug efflux transporter AcrB TolC docking domain, DN and DC subdomains"/>
    <property type="match status" value="2"/>
</dbReference>
<feature type="transmembrane region" description="Helical" evidence="1">
    <location>
        <begin position="889"/>
        <end position="908"/>
    </location>
</feature>
<keyword evidence="1" id="KW-1133">Transmembrane helix</keyword>
<dbReference type="Gene3D" id="3.30.2090.10">
    <property type="entry name" value="Multidrug efflux transporter AcrB TolC docking domain, DN and DC subdomains"/>
    <property type="match status" value="2"/>
</dbReference>
<dbReference type="PRINTS" id="PR00702">
    <property type="entry name" value="ACRIFLAVINRP"/>
</dbReference>
<feature type="transmembrane region" description="Helical" evidence="1">
    <location>
        <begin position="465"/>
        <end position="492"/>
    </location>
</feature>
<gene>
    <name evidence="2" type="ORF">G3580_04480</name>
</gene>
<feature type="transmembrane region" description="Helical" evidence="1">
    <location>
        <begin position="434"/>
        <end position="453"/>
    </location>
</feature>
<name>A0A6C1B019_9RHOO</name>
<keyword evidence="1" id="KW-0472">Membrane</keyword>
<dbReference type="GO" id="GO:0005886">
    <property type="term" value="C:plasma membrane"/>
    <property type="evidence" value="ECO:0007669"/>
    <property type="project" value="TreeGrafter"/>
</dbReference>
<protein>
    <submittedName>
        <fullName evidence="2">Efflux RND transporter permease subunit</fullName>
    </submittedName>
</protein>
<feature type="transmembrane region" description="Helical" evidence="1">
    <location>
        <begin position="556"/>
        <end position="576"/>
    </location>
</feature>
<dbReference type="KEGG" id="azq:G3580_04480"/>
<dbReference type="PANTHER" id="PTHR32063">
    <property type="match status" value="1"/>
</dbReference>
<sequence length="1061" mass="116030">MSRFNLSAWGIRHPSLVAYFMIALTLVGMMAYRGLGQSEDPPFTFKIMVVRAEWPGATAQEMADQVTDKLEKKLQEIAQVDNIRSYSKPGEAMIFFEAKDSTPASEMDGIWYQVRKKIGDIRHTLPQGVVGPMFNDEFGDVFGNIFALMGDGLSYAELKKYGEAVRAELLRVPDVAKVDFIGNQDERVFIELSNTKLATFGLSLDDVTDALARQNAQTGAGFFETDKERIRLRPDGAFADVDALRDTLIRAGGRTFRLGDVAHVWRGYEDPPADRMRFMGRPALGVGVSMRAGGDIIALGRHLDEAVARIEQQLPVGVELARVADQPRAVQRSVNEFVKALTEAVVIVLAVSLLSLGLRTGIVVAISIPVVLAITFLCMHQFGIGLHKISLGALILALGLLVDDAIIAVEMMATKMEQGWDRAKAASFAFTSTAKPMLSGTLVTAAGFLPIATAASSTGEYTRSIFQVTVIALLISWIAAVLFVPYLGYYLLPDFTRNRHKPGLLARLIGRMWPAAGRRLAQRHDTPPRHDEYAIYHTPFYNRFRAVVETCVRHRWWVIVITLAVFAGSIVMFRSVPQQFFPDSTRPELLVDLELYEGASHQATEREVKALEAFLKQSDGIENYVAYVGAGAPRFYLPIDQKLSQTNFAEFVILTTGSEAREALRTKLIDHYAHQPDGVMAVIKRLENGPPVGFPVKYRVSGPDLDKLQRIGYTVADAVRGNAHLSNVHLDWDEASKVVRLRVDQDKARLLGLSSAQIAAFLNTSLQGMELTEFREGTETIDVVLRGAPSEREHLSLLSDLAIPVAGGKSVPLAQVVTPEYGFEQGVIWRRNRVPTITVQASLYDGTQPAVVVGQLATQIDAIRASLPLGYRLEVGGSVEESAKGGSSVAAGMPLFLVVVLTVLMVQLQSFSRVTMVLLTAPLGIIGVTVALLLFNKPFGFVAMLGTIALSGMIMRNSVILVDQIRQDLEEGRTPWEAVVESTVRRFRPIMLTAAAAILAMIPLTRSAFFGPMAVAIMGGLAVATVLTLIFLPALYAAWRRVRSDETSSGSLRGGAASALE</sequence>
<feature type="transmembrane region" description="Helical" evidence="1">
    <location>
        <begin position="915"/>
        <end position="935"/>
    </location>
</feature>
<reference evidence="2 3" key="1">
    <citation type="submission" date="2020-02" db="EMBL/GenBank/DDBJ databases">
        <title>Nitrogenibacter mangrovi gen. nov., sp. nov. isolated from mangrove sediment, a denitrifying betaproteobacterium.</title>
        <authorList>
            <person name="Liao H."/>
            <person name="Tian Y."/>
        </authorList>
    </citation>
    <scope>NUCLEOTIDE SEQUENCE [LARGE SCALE GENOMIC DNA]</scope>
    <source>
        <strain evidence="2 3">M9-3-2</strain>
    </source>
</reference>
<dbReference type="PANTHER" id="PTHR32063:SF18">
    <property type="entry name" value="CATION EFFLUX SYSTEM PROTEIN"/>
    <property type="match status" value="1"/>
</dbReference>
<dbReference type="Proteomes" id="UP000501991">
    <property type="component" value="Chromosome"/>
</dbReference>
<feature type="transmembrane region" description="Helical" evidence="1">
    <location>
        <begin position="389"/>
        <end position="413"/>
    </location>
</feature>
<evidence type="ECO:0000313" key="3">
    <source>
        <dbReference type="Proteomes" id="UP000501991"/>
    </source>
</evidence>
<dbReference type="Gene3D" id="3.30.70.1440">
    <property type="entry name" value="Multidrug efflux transporter AcrB pore domain"/>
    <property type="match status" value="1"/>
</dbReference>
<dbReference type="Gene3D" id="1.20.1640.10">
    <property type="entry name" value="Multidrug efflux transporter AcrB transmembrane domain"/>
    <property type="match status" value="2"/>
</dbReference>
<dbReference type="InterPro" id="IPR001036">
    <property type="entry name" value="Acrflvin-R"/>
</dbReference>